<dbReference type="Gene3D" id="1.10.510.10">
    <property type="entry name" value="Transferase(Phosphotransferase) domain 1"/>
    <property type="match status" value="2"/>
</dbReference>
<keyword evidence="11" id="KW-0472">Membrane</keyword>
<dbReference type="InterPro" id="IPR017441">
    <property type="entry name" value="Protein_kinase_ATP_BS"/>
</dbReference>
<dbReference type="EC" id="2.7.11.1" evidence="1"/>
<dbReference type="GO" id="GO:0050684">
    <property type="term" value="P:regulation of mRNA processing"/>
    <property type="evidence" value="ECO:0007669"/>
    <property type="project" value="TreeGrafter"/>
</dbReference>
<evidence type="ECO:0000256" key="4">
    <source>
        <dbReference type="ARBA" id="ARBA00022741"/>
    </source>
</evidence>
<dbReference type="PROSITE" id="PS50011">
    <property type="entry name" value="PROTEIN_KINASE_DOM"/>
    <property type="match status" value="1"/>
</dbReference>
<evidence type="ECO:0000259" key="12">
    <source>
        <dbReference type="PROSITE" id="PS50011"/>
    </source>
</evidence>
<dbReference type="Proteomes" id="UP000596660">
    <property type="component" value="Unplaced"/>
</dbReference>
<keyword evidence="6 9" id="KW-0067">ATP-binding</keyword>
<organism evidence="13 14">
    <name type="scientific">Chenopodium quinoa</name>
    <name type="common">Quinoa</name>
    <dbReference type="NCBI Taxonomy" id="63459"/>
    <lineage>
        <taxon>Eukaryota</taxon>
        <taxon>Viridiplantae</taxon>
        <taxon>Streptophyta</taxon>
        <taxon>Embryophyta</taxon>
        <taxon>Tracheophyta</taxon>
        <taxon>Spermatophyta</taxon>
        <taxon>Magnoliopsida</taxon>
        <taxon>eudicotyledons</taxon>
        <taxon>Gunneridae</taxon>
        <taxon>Pentapetalae</taxon>
        <taxon>Caryophyllales</taxon>
        <taxon>Chenopodiaceae</taxon>
        <taxon>Chenopodioideae</taxon>
        <taxon>Atripliceae</taxon>
        <taxon>Chenopodium</taxon>
    </lineage>
</organism>
<comment type="catalytic activity">
    <reaction evidence="8">
        <text>L-seryl-[protein] + ATP = O-phospho-L-seryl-[protein] + ADP + H(+)</text>
        <dbReference type="Rhea" id="RHEA:17989"/>
        <dbReference type="Rhea" id="RHEA-COMP:9863"/>
        <dbReference type="Rhea" id="RHEA-COMP:11604"/>
        <dbReference type="ChEBI" id="CHEBI:15378"/>
        <dbReference type="ChEBI" id="CHEBI:29999"/>
        <dbReference type="ChEBI" id="CHEBI:30616"/>
        <dbReference type="ChEBI" id="CHEBI:83421"/>
        <dbReference type="ChEBI" id="CHEBI:456216"/>
        <dbReference type="EC" id="2.7.11.1"/>
    </reaction>
</comment>
<dbReference type="PANTHER" id="PTHR47634:SF9">
    <property type="entry name" value="PROTEIN KINASE DOMAIN-CONTAINING PROTEIN-RELATED"/>
    <property type="match status" value="1"/>
</dbReference>
<keyword evidence="14" id="KW-1185">Reference proteome</keyword>
<evidence type="ECO:0000256" key="5">
    <source>
        <dbReference type="ARBA" id="ARBA00022777"/>
    </source>
</evidence>
<feature type="compositionally biased region" description="Basic residues" evidence="10">
    <location>
        <begin position="225"/>
        <end position="238"/>
    </location>
</feature>
<evidence type="ECO:0000256" key="7">
    <source>
        <dbReference type="ARBA" id="ARBA00047899"/>
    </source>
</evidence>
<evidence type="ECO:0000313" key="14">
    <source>
        <dbReference type="Proteomes" id="UP000596660"/>
    </source>
</evidence>
<comment type="catalytic activity">
    <reaction evidence="7">
        <text>L-threonyl-[protein] + ATP = O-phospho-L-threonyl-[protein] + ADP + H(+)</text>
        <dbReference type="Rhea" id="RHEA:46608"/>
        <dbReference type="Rhea" id="RHEA-COMP:11060"/>
        <dbReference type="Rhea" id="RHEA-COMP:11605"/>
        <dbReference type="ChEBI" id="CHEBI:15378"/>
        <dbReference type="ChEBI" id="CHEBI:30013"/>
        <dbReference type="ChEBI" id="CHEBI:30616"/>
        <dbReference type="ChEBI" id="CHEBI:61977"/>
        <dbReference type="ChEBI" id="CHEBI:456216"/>
        <dbReference type="EC" id="2.7.11.1"/>
    </reaction>
</comment>
<evidence type="ECO:0000256" key="6">
    <source>
        <dbReference type="ARBA" id="ARBA00022840"/>
    </source>
</evidence>
<accession>A0A803M6A2</accession>
<keyword evidence="2" id="KW-0723">Serine/threonine-protein kinase</keyword>
<feature type="domain" description="Protein kinase" evidence="12">
    <location>
        <begin position="40"/>
        <end position="472"/>
    </location>
</feature>
<dbReference type="GO" id="GO:0004674">
    <property type="term" value="F:protein serine/threonine kinase activity"/>
    <property type="evidence" value="ECO:0007669"/>
    <property type="project" value="UniProtKB-KW"/>
</dbReference>
<evidence type="ECO:0000256" key="8">
    <source>
        <dbReference type="ARBA" id="ARBA00048679"/>
    </source>
</evidence>
<dbReference type="SUPFAM" id="SSF56112">
    <property type="entry name" value="Protein kinase-like (PK-like)"/>
    <property type="match status" value="2"/>
</dbReference>
<dbReference type="InterPro" id="IPR011009">
    <property type="entry name" value="Kinase-like_dom_sf"/>
</dbReference>
<dbReference type="EnsemblPlants" id="AUR62023975-RA">
    <property type="protein sequence ID" value="AUR62023975-RA:cds"/>
    <property type="gene ID" value="AUR62023975"/>
</dbReference>
<dbReference type="PROSITE" id="PS00108">
    <property type="entry name" value="PROTEIN_KINASE_ST"/>
    <property type="match status" value="1"/>
</dbReference>
<dbReference type="PROSITE" id="PS00107">
    <property type="entry name" value="PROTEIN_KINASE_ATP"/>
    <property type="match status" value="1"/>
</dbReference>
<evidence type="ECO:0000256" key="10">
    <source>
        <dbReference type="SAM" id="MobiDB-lite"/>
    </source>
</evidence>
<keyword evidence="11" id="KW-1133">Transmembrane helix</keyword>
<proteinExistence type="predicted"/>
<feature type="binding site" evidence="9">
    <location>
        <position position="69"/>
    </location>
    <ligand>
        <name>ATP</name>
        <dbReference type="ChEBI" id="CHEBI:30616"/>
    </ligand>
</feature>
<feature type="region of interest" description="Disordered" evidence="10">
    <location>
        <begin position="183"/>
        <end position="255"/>
    </location>
</feature>
<reference evidence="13" key="2">
    <citation type="submission" date="2021-03" db="UniProtKB">
        <authorList>
            <consortium name="EnsemblPlants"/>
        </authorList>
    </citation>
    <scope>IDENTIFICATION</scope>
</reference>
<dbReference type="Gene3D" id="3.30.200.20">
    <property type="entry name" value="Phosphorylase Kinase, domain 1"/>
    <property type="match status" value="1"/>
</dbReference>
<dbReference type="GO" id="GO:0000245">
    <property type="term" value="P:spliceosomal complex assembly"/>
    <property type="evidence" value="ECO:0007669"/>
    <property type="project" value="TreeGrafter"/>
</dbReference>
<name>A0A803M6A2_CHEQI</name>
<evidence type="ECO:0000256" key="9">
    <source>
        <dbReference type="PROSITE-ProRule" id="PRU10141"/>
    </source>
</evidence>
<reference evidence="13" key="1">
    <citation type="journal article" date="2017" name="Nature">
        <title>The genome of Chenopodium quinoa.</title>
        <authorList>
            <person name="Jarvis D.E."/>
            <person name="Ho Y.S."/>
            <person name="Lightfoot D.J."/>
            <person name="Schmoeckel S.M."/>
            <person name="Li B."/>
            <person name="Borm T.J.A."/>
            <person name="Ohyanagi H."/>
            <person name="Mineta K."/>
            <person name="Michell C.T."/>
            <person name="Saber N."/>
            <person name="Kharbatia N.M."/>
            <person name="Rupper R.R."/>
            <person name="Sharp A.R."/>
            <person name="Dally N."/>
            <person name="Boughton B.A."/>
            <person name="Woo Y.H."/>
            <person name="Gao G."/>
            <person name="Schijlen E.G.W.M."/>
            <person name="Guo X."/>
            <person name="Momin A.A."/>
            <person name="Negrao S."/>
            <person name="Al-Babili S."/>
            <person name="Gehring C."/>
            <person name="Roessner U."/>
            <person name="Jung C."/>
            <person name="Murphy K."/>
            <person name="Arold S.T."/>
            <person name="Gojobori T."/>
            <person name="van der Linden C.G."/>
            <person name="van Loo E.N."/>
            <person name="Jellen E.N."/>
            <person name="Maughan P.J."/>
            <person name="Tester M."/>
        </authorList>
    </citation>
    <scope>NUCLEOTIDE SEQUENCE [LARGE SCALE GENOMIC DNA]</scope>
    <source>
        <strain evidence="13">cv. PI 614886</strain>
    </source>
</reference>
<dbReference type="InterPro" id="IPR000719">
    <property type="entry name" value="Prot_kinase_dom"/>
</dbReference>
<keyword evidence="4 9" id="KW-0547">Nucleotide-binding</keyword>
<dbReference type="SMART" id="SM00220">
    <property type="entry name" value="S_TKc"/>
    <property type="match status" value="1"/>
</dbReference>
<evidence type="ECO:0000256" key="2">
    <source>
        <dbReference type="ARBA" id="ARBA00022527"/>
    </source>
</evidence>
<evidence type="ECO:0000256" key="11">
    <source>
        <dbReference type="SAM" id="Phobius"/>
    </source>
</evidence>
<keyword evidence="5" id="KW-0418">Kinase</keyword>
<feature type="transmembrane region" description="Helical" evidence="11">
    <location>
        <begin position="343"/>
        <end position="361"/>
    </location>
</feature>
<dbReference type="PANTHER" id="PTHR47634">
    <property type="entry name" value="PROTEIN KINASE DOMAIN-CONTAINING PROTEIN-RELATED"/>
    <property type="match status" value="1"/>
</dbReference>
<evidence type="ECO:0000256" key="1">
    <source>
        <dbReference type="ARBA" id="ARBA00012513"/>
    </source>
</evidence>
<feature type="compositionally biased region" description="Low complexity" evidence="10">
    <location>
        <begin position="239"/>
        <end position="255"/>
    </location>
</feature>
<keyword evidence="3" id="KW-0808">Transferase</keyword>
<evidence type="ECO:0000313" key="13">
    <source>
        <dbReference type="EnsemblPlants" id="AUR62023975-RA:cds"/>
    </source>
</evidence>
<dbReference type="Pfam" id="PF00069">
    <property type="entry name" value="Pkinase"/>
    <property type="match status" value="1"/>
</dbReference>
<protein>
    <recommendedName>
        <fullName evidence="1">non-specific serine/threonine protein kinase</fullName>
        <ecNumber evidence="1">2.7.11.1</ecNumber>
    </recommendedName>
</protein>
<sequence length="537" mass="60005">MAEDRDEESDYTSDDEGTEDYRRGGYHAVRICDTFKNGRYVIQRKLGWGHFSTVWLAWDTQNSMYVALKVQKSARHYTEAAMDEIKILKLIADGDPDDKKCVVKLLDHFKHSGPNGQHVCMVFQYLGDNLLTLIKYSDYKGIPLHMVKEICFHILVALDYLHHQLSMIHTDLKPENVLLLSMMDPSKDPRKSGASPLLPASKCKPKTEIEPPVTTESTNGNLTKNQKKKIKKKAKRTAQKGTGEETSGDSESSIGLPGLEVSSHEVILNGNSAEQGKKSNRGLSRATKQRLLNSVDAKCKLVDLEILVGHTSSSHWIFKPGSIEVQRLFLDPSTQLLQIYGRLPAYVLSLPLAMFCLILILETSTVRMRSFEHCLSGLTRPGDHLAQMMELLGMMPRKVAQTGRRANEFFNRNGDLRHIRDLKIWPLNKVLVDKYGFGEQDAKDLADFLIPILDFVPEKRPKAAQCLNHPWISSGPQLSVLSSQVQAAGSEICDDKKAEIGDRGDIEAGVRNLVLDTDSNLTEDLKPISILSTTTAG</sequence>
<keyword evidence="11" id="KW-0812">Transmembrane</keyword>
<dbReference type="FunFam" id="3.30.200.20:FF:000076">
    <property type="entry name" value="CMGC/SRPK protein kinase"/>
    <property type="match status" value="1"/>
</dbReference>
<dbReference type="InterPro" id="IPR051334">
    <property type="entry name" value="SRPK"/>
</dbReference>
<dbReference type="InterPro" id="IPR008271">
    <property type="entry name" value="Ser/Thr_kinase_AS"/>
</dbReference>
<evidence type="ECO:0000256" key="3">
    <source>
        <dbReference type="ARBA" id="ARBA00022679"/>
    </source>
</evidence>
<dbReference type="GO" id="GO:0005524">
    <property type="term" value="F:ATP binding"/>
    <property type="evidence" value="ECO:0007669"/>
    <property type="project" value="UniProtKB-UniRule"/>
</dbReference>
<dbReference type="Gramene" id="AUR62023975-RA">
    <property type="protein sequence ID" value="AUR62023975-RA:cds"/>
    <property type="gene ID" value="AUR62023975"/>
</dbReference>
<dbReference type="AlphaFoldDB" id="A0A803M6A2"/>